<keyword evidence="6" id="KW-1185">Reference proteome</keyword>
<dbReference type="Gene3D" id="1.10.238.10">
    <property type="entry name" value="EF-hand"/>
    <property type="match status" value="3"/>
</dbReference>
<dbReference type="SUPFAM" id="SSF47473">
    <property type="entry name" value="EF-hand"/>
    <property type="match status" value="1"/>
</dbReference>
<keyword evidence="3" id="KW-0106">Calcium</keyword>
<dbReference type="PANTHER" id="PTHR34524">
    <property type="entry name" value="CALCYPHOSIN"/>
    <property type="match status" value="1"/>
</dbReference>
<dbReference type="EMBL" id="JAECZO010000072">
    <property type="protein sequence ID" value="KAK7196292.1"/>
    <property type="molecule type" value="Genomic_DNA"/>
</dbReference>
<dbReference type="InterPro" id="IPR011992">
    <property type="entry name" value="EF-hand-dom_pair"/>
</dbReference>
<evidence type="ECO:0000313" key="5">
    <source>
        <dbReference type="EMBL" id="KAK7196292.1"/>
    </source>
</evidence>
<dbReference type="Pfam" id="PF13833">
    <property type="entry name" value="EF-hand_8"/>
    <property type="match status" value="1"/>
</dbReference>
<accession>A0AAW0EQB5</accession>
<evidence type="ECO:0000313" key="6">
    <source>
        <dbReference type="Proteomes" id="UP001430356"/>
    </source>
</evidence>
<dbReference type="InterPro" id="IPR051581">
    <property type="entry name" value="Ca-bind"/>
</dbReference>
<evidence type="ECO:0000259" key="4">
    <source>
        <dbReference type="PROSITE" id="PS50222"/>
    </source>
</evidence>
<dbReference type="PROSITE" id="PS50222">
    <property type="entry name" value="EF_HAND_2"/>
    <property type="match status" value="1"/>
</dbReference>
<sequence length="422" mass="46666">MNRDPQNAVQLEMTAQKTKRLLLLRSPSAVNGIRSFSRSLGIADDLGGTRVTANELRSALADNNVFLDAHEVENIFTVLDRTGDGTIDPTDFIASLCYELSPLRKVWLQRAWRVFSKDPEDGSVQVRELQQRFVADGHPAVVRGEKSAAEVRKDFDATFNEGTNPEGKVSAQEFAEYYSGVSASCSSDDAFVALLRGVWPLRGVSPAFTASLVTGEAQYRGSYRTEQSLAEKTAVASHEAARAALAGMMRREHTPAVTASAAATRALCLTLAQADEARTGFVSEAAFIAALRQHRLYIPEPSLLACLDTNGDGSVDVRYYETLLLPPLPAARLMLLARLWARCFEGKDRAYRAPVQELHRTYRASSPADKDAFLTAWDVRTAVDGRVEFEELVQWYAPQSAAVQRDKGFEDLLHRQWGKYDE</sequence>
<reference evidence="5 6" key="1">
    <citation type="journal article" date="2021" name="MBio">
        <title>A New Model Trypanosomatid, Novymonas esmeraldas: Genomic Perception of Its 'Candidatus Pandoraea novymonadis' Endosymbiont.</title>
        <authorList>
            <person name="Zakharova A."/>
            <person name="Saura A."/>
            <person name="Butenko A."/>
            <person name="Podesvova L."/>
            <person name="Warmusova S."/>
            <person name="Kostygov A.Y."/>
            <person name="Nenarokova A."/>
            <person name="Lukes J."/>
            <person name="Opperdoes F.R."/>
            <person name="Yurchenko V."/>
        </authorList>
    </citation>
    <scope>NUCLEOTIDE SEQUENCE [LARGE SCALE GENOMIC DNA]</scope>
    <source>
        <strain evidence="5 6">E262AT.01</strain>
    </source>
</reference>
<keyword evidence="1" id="KW-0479">Metal-binding</keyword>
<comment type="caution">
    <text evidence="5">The sequence shown here is derived from an EMBL/GenBank/DDBJ whole genome shotgun (WGS) entry which is preliminary data.</text>
</comment>
<dbReference type="AlphaFoldDB" id="A0AAW0EQB5"/>
<gene>
    <name evidence="5" type="ORF">NESM_000565300</name>
</gene>
<dbReference type="Proteomes" id="UP001430356">
    <property type="component" value="Unassembled WGS sequence"/>
</dbReference>
<proteinExistence type="predicted"/>
<organism evidence="5 6">
    <name type="scientific">Novymonas esmeraldas</name>
    <dbReference type="NCBI Taxonomy" id="1808958"/>
    <lineage>
        <taxon>Eukaryota</taxon>
        <taxon>Discoba</taxon>
        <taxon>Euglenozoa</taxon>
        <taxon>Kinetoplastea</taxon>
        <taxon>Metakinetoplastina</taxon>
        <taxon>Trypanosomatida</taxon>
        <taxon>Trypanosomatidae</taxon>
        <taxon>Novymonas</taxon>
    </lineage>
</organism>
<evidence type="ECO:0000256" key="1">
    <source>
        <dbReference type="ARBA" id="ARBA00022723"/>
    </source>
</evidence>
<name>A0AAW0EQB5_9TRYP</name>
<dbReference type="PANTHER" id="PTHR34524:SF6">
    <property type="entry name" value="CALCYPHOSINE LIKE"/>
    <property type="match status" value="1"/>
</dbReference>
<dbReference type="GO" id="GO:0005509">
    <property type="term" value="F:calcium ion binding"/>
    <property type="evidence" value="ECO:0007669"/>
    <property type="project" value="InterPro"/>
</dbReference>
<protein>
    <submittedName>
        <fullName evidence="5">EF-hand domain pair/EF-hand domain containing protein</fullName>
    </submittedName>
</protein>
<evidence type="ECO:0000256" key="2">
    <source>
        <dbReference type="ARBA" id="ARBA00022737"/>
    </source>
</evidence>
<dbReference type="InterPro" id="IPR002048">
    <property type="entry name" value="EF_hand_dom"/>
</dbReference>
<feature type="domain" description="EF-hand" evidence="4">
    <location>
        <begin position="67"/>
        <end position="102"/>
    </location>
</feature>
<keyword evidence="2" id="KW-0677">Repeat</keyword>
<evidence type="ECO:0000256" key="3">
    <source>
        <dbReference type="ARBA" id="ARBA00022837"/>
    </source>
</evidence>